<dbReference type="OrthoDB" id="9782626at2"/>
<dbReference type="PANTHER" id="PTHR12110">
    <property type="entry name" value="HYDROXYPYRUVATE ISOMERASE"/>
    <property type="match status" value="1"/>
</dbReference>
<dbReference type="EMBL" id="CP036269">
    <property type="protein sequence ID" value="QDT41206.1"/>
    <property type="molecule type" value="Genomic_DNA"/>
</dbReference>
<dbReference type="KEGG" id="gaz:Pan241w_12660"/>
<feature type="domain" description="Xylose isomerase-like TIM barrel" evidence="2">
    <location>
        <begin position="71"/>
        <end position="269"/>
    </location>
</feature>
<dbReference type="InterPro" id="IPR013022">
    <property type="entry name" value="Xyl_isomerase-like_TIM-brl"/>
</dbReference>
<dbReference type="InterPro" id="IPR050312">
    <property type="entry name" value="IolE/XylAMocC-like"/>
</dbReference>
<dbReference type="PANTHER" id="PTHR12110:SF52">
    <property type="entry name" value="XYLOSE ISOMERASE"/>
    <property type="match status" value="1"/>
</dbReference>
<reference evidence="3 4" key="1">
    <citation type="submission" date="2019-02" db="EMBL/GenBank/DDBJ databases">
        <title>Deep-cultivation of Planctomycetes and their phenomic and genomic characterization uncovers novel biology.</title>
        <authorList>
            <person name="Wiegand S."/>
            <person name="Jogler M."/>
            <person name="Boedeker C."/>
            <person name="Pinto D."/>
            <person name="Vollmers J."/>
            <person name="Rivas-Marin E."/>
            <person name="Kohn T."/>
            <person name="Peeters S.H."/>
            <person name="Heuer A."/>
            <person name="Rast P."/>
            <person name="Oberbeckmann S."/>
            <person name="Bunk B."/>
            <person name="Jeske O."/>
            <person name="Meyerdierks A."/>
            <person name="Storesund J.E."/>
            <person name="Kallscheuer N."/>
            <person name="Luecker S."/>
            <person name="Lage O.M."/>
            <person name="Pohl T."/>
            <person name="Merkel B.J."/>
            <person name="Hornburger P."/>
            <person name="Mueller R.-W."/>
            <person name="Bruemmer F."/>
            <person name="Labrenz M."/>
            <person name="Spormann A.M."/>
            <person name="Op den Camp H."/>
            <person name="Overmann J."/>
            <person name="Amann R."/>
            <person name="Jetten M.S.M."/>
            <person name="Mascher T."/>
            <person name="Medema M.H."/>
            <person name="Devos D.P."/>
            <person name="Kaster A.-K."/>
            <person name="Ovreas L."/>
            <person name="Rohde M."/>
            <person name="Galperin M.Y."/>
            <person name="Jogler C."/>
        </authorList>
    </citation>
    <scope>NUCLEOTIDE SEQUENCE [LARGE SCALE GENOMIC DNA]</scope>
    <source>
        <strain evidence="3 4">Pan241w</strain>
    </source>
</reference>
<dbReference type="InterPro" id="IPR036237">
    <property type="entry name" value="Xyl_isomerase-like_sf"/>
</dbReference>
<sequence length="295" mass="32208">MTKELLSQRKVNSFSTPSSTVKPKNNEHLFSLSDRISVNQITTYHWSFKESLLGLLASGIPAIGLWNRKILDLETDQAAELVIDSGMKVSTISLAGGFTGCNEYSFDDSIADAIQLIQFGGQVNAAAIQIASGPRAGHTLNHARDLTIDALKRLGDTAAANGTKLALKTMPLSLARNWTFLNSLHSALEIIDACGHPAVGISIDPVQLQQEEEIQELLSEIISLVTAVQISNFDSDITSRDSFADYDMIETINDAGYQGFFDLEIWSEQVWQSDYSSLLSQLQLACQTETSSQFG</sequence>
<evidence type="ECO:0000313" key="3">
    <source>
        <dbReference type="EMBL" id="QDT41206.1"/>
    </source>
</evidence>
<dbReference type="SUPFAM" id="SSF51658">
    <property type="entry name" value="Xylose isomerase-like"/>
    <property type="match status" value="1"/>
</dbReference>
<feature type="compositionally biased region" description="Polar residues" evidence="1">
    <location>
        <begin position="9"/>
        <end position="21"/>
    </location>
</feature>
<evidence type="ECO:0000256" key="1">
    <source>
        <dbReference type="SAM" id="MobiDB-lite"/>
    </source>
</evidence>
<evidence type="ECO:0000313" key="4">
    <source>
        <dbReference type="Proteomes" id="UP000317171"/>
    </source>
</evidence>
<dbReference type="Proteomes" id="UP000317171">
    <property type="component" value="Chromosome"/>
</dbReference>
<feature type="region of interest" description="Disordered" evidence="1">
    <location>
        <begin position="1"/>
        <end position="21"/>
    </location>
</feature>
<keyword evidence="3" id="KW-0413">Isomerase</keyword>
<accession>A0A517RBH7</accession>
<dbReference type="RefSeq" id="WP_145212432.1">
    <property type="nucleotide sequence ID" value="NZ_CP036269.1"/>
</dbReference>
<dbReference type="AlphaFoldDB" id="A0A517RBH7"/>
<protein>
    <submittedName>
        <fullName evidence="3">Xylose isomerase-like TIM barrel</fullName>
    </submittedName>
</protein>
<dbReference type="Pfam" id="PF01261">
    <property type="entry name" value="AP_endonuc_2"/>
    <property type="match status" value="1"/>
</dbReference>
<dbReference type="GO" id="GO:0016853">
    <property type="term" value="F:isomerase activity"/>
    <property type="evidence" value="ECO:0007669"/>
    <property type="project" value="UniProtKB-KW"/>
</dbReference>
<proteinExistence type="predicted"/>
<organism evidence="3 4">
    <name type="scientific">Gimesia alba</name>
    <dbReference type="NCBI Taxonomy" id="2527973"/>
    <lineage>
        <taxon>Bacteria</taxon>
        <taxon>Pseudomonadati</taxon>
        <taxon>Planctomycetota</taxon>
        <taxon>Planctomycetia</taxon>
        <taxon>Planctomycetales</taxon>
        <taxon>Planctomycetaceae</taxon>
        <taxon>Gimesia</taxon>
    </lineage>
</organism>
<keyword evidence="4" id="KW-1185">Reference proteome</keyword>
<gene>
    <name evidence="3" type="ORF">Pan241w_12660</name>
</gene>
<dbReference type="Gene3D" id="3.20.20.150">
    <property type="entry name" value="Divalent-metal-dependent TIM barrel enzymes"/>
    <property type="match status" value="1"/>
</dbReference>
<evidence type="ECO:0000259" key="2">
    <source>
        <dbReference type="Pfam" id="PF01261"/>
    </source>
</evidence>
<name>A0A517RBH7_9PLAN</name>